<feature type="transmembrane region" description="Helical" evidence="1">
    <location>
        <begin position="32"/>
        <end position="55"/>
    </location>
</feature>
<keyword evidence="1" id="KW-1133">Transmembrane helix</keyword>
<evidence type="ECO:0000313" key="2">
    <source>
        <dbReference type="EMBL" id="GAA1949787.1"/>
    </source>
</evidence>
<comment type="caution">
    <text evidence="2">The sequence shown here is derived from an EMBL/GenBank/DDBJ whole genome shotgun (WGS) entry which is preliminary data.</text>
</comment>
<reference evidence="3" key="1">
    <citation type="journal article" date="2019" name="Int. J. Syst. Evol. Microbiol.">
        <title>The Global Catalogue of Microorganisms (GCM) 10K type strain sequencing project: providing services to taxonomists for standard genome sequencing and annotation.</title>
        <authorList>
            <consortium name="The Broad Institute Genomics Platform"/>
            <consortium name="The Broad Institute Genome Sequencing Center for Infectious Disease"/>
            <person name="Wu L."/>
            <person name="Ma J."/>
        </authorList>
    </citation>
    <scope>NUCLEOTIDE SEQUENCE [LARGE SCALE GENOMIC DNA]</scope>
    <source>
        <strain evidence="3">JCM 15309</strain>
    </source>
</reference>
<protein>
    <submittedName>
        <fullName evidence="2">Uncharacterized protein</fullName>
    </submittedName>
</protein>
<evidence type="ECO:0000313" key="3">
    <source>
        <dbReference type="Proteomes" id="UP001500571"/>
    </source>
</evidence>
<sequence>MDHVLMVCWFGFAVFARWRFVKQKAEYDRRLVRIVGEVVTLTLVAVGALMMISLATGHA</sequence>
<evidence type="ECO:0000256" key="1">
    <source>
        <dbReference type="SAM" id="Phobius"/>
    </source>
</evidence>
<dbReference type="Proteomes" id="UP001500571">
    <property type="component" value="Unassembled WGS sequence"/>
</dbReference>
<dbReference type="RefSeq" id="WP_344042316.1">
    <property type="nucleotide sequence ID" value="NZ_BAAAPB010000001.1"/>
</dbReference>
<accession>A0ABP5BNW9</accession>
<gene>
    <name evidence="2" type="ORF">GCM10009798_06260</name>
</gene>
<name>A0ABP5BNW9_9ACTN</name>
<organism evidence="2 3">
    <name type="scientific">Nocardioides panacihumi</name>
    <dbReference type="NCBI Taxonomy" id="400774"/>
    <lineage>
        <taxon>Bacteria</taxon>
        <taxon>Bacillati</taxon>
        <taxon>Actinomycetota</taxon>
        <taxon>Actinomycetes</taxon>
        <taxon>Propionibacteriales</taxon>
        <taxon>Nocardioidaceae</taxon>
        <taxon>Nocardioides</taxon>
    </lineage>
</organism>
<keyword evidence="3" id="KW-1185">Reference proteome</keyword>
<keyword evidence="1" id="KW-0472">Membrane</keyword>
<keyword evidence="1" id="KW-0812">Transmembrane</keyword>
<proteinExistence type="predicted"/>
<dbReference type="EMBL" id="BAAAPB010000001">
    <property type="protein sequence ID" value="GAA1949787.1"/>
    <property type="molecule type" value="Genomic_DNA"/>
</dbReference>